<dbReference type="EMBL" id="PFLC01000059">
    <property type="protein sequence ID" value="PIY61901.1"/>
    <property type="molecule type" value="Genomic_DNA"/>
</dbReference>
<keyword evidence="2 3" id="KW-0694">RNA-binding</keyword>
<keyword evidence="1 3" id="KW-0963">Cytoplasm</keyword>
<evidence type="ECO:0000256" key="1">
    <source>
        <dbReference type="ARBA" id="ARBA00022490"/>
    </source>
</evidence>
<dbReference type="Proteomes" id="UP000230973">
    <property type="component" value="Unassembled WGS sequence"/>
</dbReference>
<name>A0A2M7Q8R3_9BACT</name>
<dbReference type="InterPro" id="IPR020627">
    <property type="entry name" value="KhpA"/>
</dbReference>
<comment type="function">
    <text evidence="3">A probable RNA chaperone. Forms a complex with KhpB which binds to cellular RNA and controls its expression. Plays a role in peptidoglycan (PG) homeostasis and cell length regulation.</text>
</comment>
<dbReference type="PANTHER" id="PTHR34654">
    <property type="entry name" value="UPF0109 PROTEIN SCO5592"/>
    <property type="match status" value="1"/>
</dbReference>
<feature type="region of interest" description="Disordered" evidence="4">
    <location>
        <begin position="86"/>
        <end position="119"/>
    </location>
</feature>
<keyword evidence="3" id="KW-0961">Cell wall biogenesis/degradation</keyword>
<evidence type="ECO:0000256" key="3">
    <source>
        <dbReference type="HAMAP-Rule" id="MF_00088"/>
    </source>
</evidence>
<dbReference type="HAMAP" id="MF_00088">
    <property type="entry name" value="KhpA"/>
    <property type="match status" value="1"/>
</dbReference>
<comment type="subcellular location">
    <subcellularLocation>
        <location evidence="3">Cytoplasm</location>
    </subcellularLocation>
</comment>
<comment type="similarity">
    <text evidence="3">Belongs to the KhpA RNA-binding protein family.</text>
</comment>
<dbReference type="InterPro" id="IPR009019">
    <property type="entry name" value="KH_sf_prok-type"/>
</dbReference>
<protein>
    <recommendedName>
        <fullName evidence="3">RNA-binding protein KhpA</fullName>
    </recommendedName>
    <alternativeName>
        <fullName evidence="3">KH-domain protein A</fullName>
    </alternativeName>
</protein>
<accession>A0A2M7Q8R3</accession>
<dbReference type="GO" id="GO:0009252">
    <property type="term" value="P:peptidoglycan biosynthetic process"/>
    <property type="evidence" value="ECO:0007669"/>
    <property type="project" value="UniProtKB-UniRule"/>
</dbReference>
<dbReference type="GO" id="GO:0008360">
    <property type="term" value="P:regulation of cell shape"/>
    <property type="evidence" value="ECO:0007669"/>
    <property type="project" value="UniProtKB-KW"/>
</dbReference>
<sequence length="119" mass="13182">MSEEFFDREFVEYVVKAIVNHPGDVRAERSIDERGVLITLYVNPEDMGYVIGKSGQTARSIRTLLKIVGAKNNARVNLKIYEPEGSRKFPSAVPAQSAPPAPAFDEDEDIDTSAVDLKI</sequence>
<dbReference type="InterPro" id="IPR015946">
    <property type="entry name" value="KH_dom-like_a/b"/>
</dbReference>
<gene>
    <name evidence="3" type="primary">khpA</name>
    <name evidence="5" type="ORF">COY93_04530</name>
</gene>
<dbReference type="AlphaFoldDB" id="A0A2M7Q8R3"/>
<dbReference type="PANTHER" id="PTHR34654:SF1">
    <property type="entry name" value="RNA-BINDING PROTEIN KHPA"/>
    <property type="match status" value="1"/>
</dbReference>
<keyword evidence="3" id="KW-0143">Chaperone</keyword>
<dbReference type="GO" id="GO:0005737">
    <property type="term" value="C:cytoplasm"/>
    <property type="evidence" value="ECO:0007669"/>
    <property type="project" value="UniProtKB-SubCell"/>
</dbReference>
<comment type="subunit">
    <text evidence="3">Forms a complex with KhpB.</text>
</comment>
<evidence type="ECO:0000313" key="6">
    <source>
        <dbReference type="Proteomes" id="UP000230973"/>
    </source>
</evidence>
<proteinExistence type="inferred from homology"/>
<reference evidence="6" key="1">
    <citation type="submission" date="2017-09" db="EMBL/GenBank/DDBJ databases">
        <title>Depth-based differentiation of microbial function through sediment-hosted aquifers and enrichment of novel symbionts in the deep terrestrial subsurface.</title>
        <authorList>
            <person name="Probst A.J."/>
            <person name="Ladd B."/>
            <person name="Jarett J.K."/>
            <person name="Geller-Mcgrath D.E."/>
            <person name="Sieber C.M.K."/>
            <person name="Emerson J.B."/>
            <person name="Anantharaman K."/>
            <person name="Thomas B.C."/>
            <person name="Malmstrom R."/>
            <person name="Stieglmeier M."/>
            <person name="Klingl A."/>
            <person name="Woyke T."/>
            <person name="Ryan C.M."/>
            <person name="Banfield J.F."/>
        </authorList>
    </citation>
    <scope>NUCLEOTIDE SEQUENCE [LARGE SCALE GENOMIC DNA]</scope>
</reference>
<dbReference type="SUPFAM" id="SSF54814">
    <property type="entry name" value="Prokaryotic type KH domain (KH-domain type II)"/>
    <property type="match status" value="1"/>
</dbReference>
<evidence type="ECO:0000256" key="4">
    <source>
        <dbReference type="SAM" id="MobiDB-lite"/>
    </source>
</evidence>
<evidence type="ECO:0000313" key="5">
    <source>
        <dbReference type="EMBL" id="PIY61901.1"/>
    </source>
</evidence>
<evidence type="ECO:0000256" key="2">
    <source>
        <dbReference type="ARBA" id="ARBA00022884"/>
    </source>
</evidence>
<comment type="caution">
    <text evidence="5">The sequence shown here is derived from an EMBL/GenBank/DDBJ whole genome shotgun (WGS) entry which is preliminary data.</text>
</comment>
<dbReference type="CDD" id="cd22533">
    <property type="entry name" value="KH-II_YlqC-like"/>
    <property type="match status" value="1"/>
</dbReference>
<dbReference type="Pfam" id="PF13083">
    <property type="entry name" value="KH_KhpA-B"/>
    <property type="match status" value="1"/>
</dbReference>
<dbReference type="GO" id="GO:0003723">
    <property type="term" value="F:RNA binding"/>
    <property type="evidence" value="ECO:0007669"/>
    <property type="project" value="UniProtKB-UniRule"/>
</dbReference>
<dbReference type="Gene3D" id="3.30.300.20">
    <property type="match status" value="1"/>
</dbReference>
<keyword evidence="3" id="KW-0133">Cell shape</keyword>
<organism evidence="5 6">
    <name type="scientific">Candidatus Uhrbacteria bacterium CG_4_10_14_0_8_um_filter_58_22</name>
    <dbReference type="NCBI Taxonomy" id="1975029"/>
    <lineage>
        <taxon>Bacteria</taxon>
        <taxon>Candidatus Uhriibacteriota</taxon>
    </lineage>
</organism>
<dbReference type="GO" id="GO:0071555">
    <property type="term" value="P:cell wall organization"/>
    <property type="evidence" value="ECO:0007669"/>
    <property type="project" value="UniProtKB-KW"/>
</dbReference>